<accession>A0A7S3UG12</accession>
<evidence type="ECO:0000313" key="1">
    <source>
        <dbReference type="EMBL" id="CAE0613778.1"/>
    </source>
</evidence>
<reference evidence="1" key="1">
    <citation type="submission" date="2021-01" db="EMBL/GenBank/DDBJ databases">
        <authorList>
            <person name="Corre E."/>
            <person name="Pelletier E."/>
            <person name="Niang G."/>
            <person name="Scheremetjew M."/>
            <person name="Finn R."/>
            <person name="Kale V."/>
            <person name="Holt S."/>
            <person name="Cochrane G."/>
            <person name="Meng A."/>
            <person name="Brown T."/>
            <person name="Cohen L."/>
        </authorList>
    </citation>
    <scope>NUCLEOTIDE SEQUENCE</scope>
    <source>
        <strain evidence="1">CCMP1897</strain>
    </source>
</reference>
<sequence>MEPFPAGVAVHERRGKPLLLQAREIPLAKLSETATEVAHNLDRRATMPAGSVQTNGDIAWSREEGEEMFGELEVLYKRIPESFLMVVFPRGENVFMAQELMDNVLAVLFKVCGEHLNPAAMVAKSAELVFALDELLASSAPLQERTVPQRELRELNMEHSRRRNELLRFSMVVHPSELQAPTGVDLHVPASCKKLAVTQVGIADPDALEYYGEADAMPQPPSMNQYAVYKDEDYEEGSDGVEIDDEEGEILFDDDFGNAFDDEEEERDEIELLPQYADESMNEGMDDLGKQEWESFDGTSPAFNGHYDANVPAGGFPMGRMNFKPRPEPCFLILQEHWKLNKDGRKSTACSLVGKVLRCIRGTRGMQEPIHFTVSTPSHLQLKNIAANPRIFTLQNSMDTGKTFTTVLSENQKMNILQSHAQVLGIKYSLNPSLCIQPLQVHATAHFFSGNGLSLATRVLLAIDFKSSSALSHPLRDIVFALKVPEAFALPPNKTSCLAQVSSTERKIKWQTLFLDPGCMDTLLVEFYAAQGTSDSHVLEDLSSMACRATFRHTGGSFSGISLTMEKELDWVTLVPAEGSGEMTFTPQIRKHIAI</sequence>
<dbReference type="EMBL" id="HBIS01009467">
    <property type="protein sequence ID" value="CAE0613778.1"/>
    <property type="molecule type" value="Transcribed_RNA"/>
</dbReference>
<dbReference type="AlphaFoldDB" id="A0A7S3UG12"/>
<evidence type="ECO:0008006" key="2">
    <source>
        <dbReference type="Google" id="ProtNLM"/>
    </source>
</evidence>
<protein>
    <recommendedName>
        <fullName evidence="2">MHD domain-containing protein</fullName>
    </recommendedName>
</protein>
<proteinExistence type="predicted"/>
<organism evidence="1">
    <name type="scientific">Picocystis salinarum</name>
    <dbReference type="NCBI Taxonomy" id="88271"/>
    <lineage>
        <taxon>Eukaryota</taxon>
        <taxon>Viridiplantae</taxon>
        <taxon>Chlorophyta</taxon>
        <taxon>Picocystophyceae</taxon>
        <taxon>Picocystales</taxon>
        <taxon>Picocystaceae</taxon>
        <taxon>Picocystis</taxon>
    </lineage>
</organism>
<gene>
    <name evidence="1" type="ORF">PSAL00342_LOCUS7679</name>
</gene>
<name>A0A7S3UG12_9CHLO</name>